<keyword evidence="4 6" id="KW-0472">Membrane</keyword>
<feature type="transmembrane region" description="Helical" evidence="6">
    <location>
        <begin position="64"/>
        <end position="86"/>
    </location>
</feature>
<evidence type="ECO:0000256" key="5">
    <source>
        <dbReference type="ARBA" id="ARBA00038359"/>
    </source>
</evidence>
<evidence type="ECO:0000313" key="8">
    <source>
        <dbReference type="EMBL" id="KAF2731390.1"/>
    </source>
</evidence>
<evidence type="ECO:0000256" key="1">
    <source>
        <dbReference type="ARBA" id="ARBA00004141"/>
    </source>
</evidence>
<dbReference type="OrthoDB" id="444631at2759"/>
<feature type="domain" description="Rhodopsin" evidence="7">
    <location>
        <begin position="33"/>
        <end position="203"/>
    </location>
</feature>
<name>A0A9P4QS01_9PLEO</name>
<evidence type="ECO:0000256" key="6">
    <source>
        <dbReference type="SAM" id="Phobius"/>
    </source>
</evidence>
<dbReference type="InterPro" id="IPR052337">
    <property type="entry name" value="SAT4-like"/>
</dbReference>
<comment type="subcellular location">
    <subcellularLocation>
        <location evidence="1">Membrane</location>
        <topology evidence="1">Multi-pass membrane protein</topology>
    </subcellularLocation>
</comment>
<dbReference type="PANTHER" id="PTHR33048:SF92">
    <property type="entry name" value="INTEGRAL MEMBRANE PROTEIN"/>
    <property type="match status" value="1"/>
</dbReference>
<evidence type="ECO:0000256" key="2">
    <source>
        <dbReference type="ARBA" id="ARBA00022692"/>
    </source>
</evidence>
<evidence type="ECO:0000256" key="4">
    <source>
        <dbReference type="ARBA" id="ARBA00023136"/>
    </source>
</evidence>
<feature type="transmembrane region" description="Helical" evidence="6">
    <location>
        <begin position="31"/>
        <end position="52"/>
    </location>
</feature>
<dbReference type="Proteomes" id="UP000799444">
    <property type="component" value="Unassembled WGS sequence"/>
</dbReference>
<dbReference type="GO" id="GO:0016020">
    <property type="term" value="C:membrane"/>
    <property type="evidence" value="ECO:0007669"/>
    <property type="project" value="UniProtKB-SubCell"/>
</dbReference>
<dbReference type="PANTHER" id="PTHR33048">
    <property type="entry name" value="PTH11-LIKE INTEGRAL MEMBRANE PROTEIN (AFU_ORTHOLOGUE AFUA_5G11245)"/>
    <property type="match status" value="1"/>
</dbReference>
<dbReference type="AlphaFoldDB" id="A0A9P4QS01"/>
<feature type="transmembrane region" description="Helical" evidence="6">
    <location>
        <begin position="143"/>
        <end position="164"/>
    </location>
</feature>
<gene>
    <name evidence="8" type="ORF">EJ04DRAFT_12906</name>
</gene>
<dbReference type="EMBL" id="ML996197">
    <property type="protein sequence ID" value="KAF2731390.1"/>
    <property type="molecule type" value="Genomic_DNA"/>
</dbReference>
<dbReference type="InterPro" id="IPR049326">
    <property type="entry name" value="Rhodopsin_dom_fungi"/>
</dbReference>
<accession>A0A9P4QS01</accession>
<comment type="similarity">
    <text evidence="5">Belongs to the SAT4 family.</text>
</comment>
<keyword evidence="9" id="KW-1185">Reference proteome</keyword>
<keyword evidence="3 6" id="KW-1133">Transmembrane helix</keyword>
<sequence length="298" mass="33940">MNAILAKPYLMETTSGLQYVENVPVSNAWSIVSPCLTWTTIYAVKFSFLVFFKPLVRHLRQLTVLYWVTVVGTAVAYVVSIGESLFLNFFLARSREFFMIRWSTPFLVYTIVCALLDISTDLMIISIPCILIRESKMERATRWSVASFLCLSIFMVICSIIRLAGLKAPGAPRPDMTWRTYWQQAEGCIAVMAGSVTALRMLFIPTSNTQVRQSRGLFAKLNDKISSQSHKERHPRIQLPTLPSATFSGMRKFIRRNHREGFESSLVESAVDPAEMDYHQTLRRQTSTPLDYELKLGT</sequence>
<comment type="caution">
    <text evidence="8">The sequence shown here is derived from an EMBL/GenBank/DDBJ whole genome shotgun (WGS) entry which is preliminary data.</text>
</comment>
<feature type="transmembrane region" description="Helical" evidence="6">
    <location>
        <begin position="106"/>
        <end position="131"/>
    </location>
</feature>
<evidence type="ECO:0000259" key="7">
    <source>
        <dbReference type="Pfam" id="PF20684"/>
    </source>
</evidence>
<proteinExistence type="inferred from homology"/>
<evidence type="ECO:0000256" key="3">
    <source>
        <dbReference type="ARBA" id="ARBA00022989"/>
    </source>
</evidence>
<keyword evidence="2 6" id="KW-0812">Transmembrane</keyword>
<reference evidence="8" key="1">
    <citation type="journal article" date="2020" name="Stud. Mycol.">
        <title>101 Dothideomycetes genomes: a test case for predicting lifestyles and emergence of pathogens.</title>
        <authorList>
            <person name="Haridas S."/>
            <person name="Albert R."/>
            <person name="Binder M."/>
            <person name="Bloem J."/>
            <person name="Labutti K."/>
            <person name="Salamov A."/>
            <person name="Andreopoulos B."/>
            <person name="Baker S."/>
            <person name="Barry K."/>
            <person name="Bills G."/>
            <person name="Bluhm B."/>
            <person name="Cannon C."/>
            <person name="Castanera R."/>
            <person name="Culley D."/>
            <person name="Daum C."/>
            <person name="Ezra D."/>
            <person name="Gonzalez J."/>
            <person name="Henrissat B."/>
            <person name="Kuo A."/>
            <person name="Liang C."/>
            <person name="Lipzen A."/>
            <person name="Lutzoni F."/>
            <person name="Magnuson J."/>
            <person name="Mondo S."/>
            <person name="Nolan M."/>
            <person name="Ohm R."/>
            <person name="Pangilinan J."/>
            <person name="Park H.-J."/>
            <person name="Ramirez L."/>
            <person name="Alfaro M."/>
            <person name="Sun H."/>
            <person name="Tritt A."/>
            <person name="Yoshinaga Y."/>
            <person name="Zwiers L.-H."/>
            <person name="Turgeon B."/>
            <person name="Goodwin S."/>
            <person name="Spatafora J."/>
            <person name="Crous P."/>
            <person name="Grigoriev I."/>
        </authorList>
    </citation>
    <scope>NUCLEOTIDE SEQUENCE</scope>
    <source>
        <strain evidence="8">CBS 125425</strain>
    </source>
</reference>
<dbReference type="Pfam" id="PF20684">
    <property type="entry name" value="Fung_rhodopsin"/>
    <property type="match status" value="1"/>
</dbReference>
<evidence type="ECO:0000313" key="9">
    <source>
        <dbReference type="Proteomes" id="UP000799444"/>
    </source>
</evidence>
<organism evidence="8 9">
    <name type="scientific">Polyplosphaeria fusca</name>
    <dbReference type="NCBI Taxonomy" id="682080"/>
    <lineage>
        <taxon>Eukaryota</taxon>
        <taxon>Fungi</taxon>
        <taxon>Dikarya</taxon>
        <taxon>Ascomycota</taxon>
        <taxon>Pezizomycotina</taxon>
        <taxon>Dothideomycetes</taxon>
        <taxon>Pleosporomycetidae</taxon>
        <taxon>Pleosporales</taxon>
        <taxon>Tetraplosphaeriaceae</taxon>
        <taxon>Polyplosphaeria</taxon>
    </lineage>
</organism>
<feature type="transmembrane region" description="Helical" evidence="6">
    <location>
        <begin position="184"/>
        <end position="203"/>
    </location>
</feature>
<protein>
    <recommendedName>
        <fullName evidence="7">Rhodopsin domain-containing protein</fullName>
    </recommendedName>
</protein>